<evidence type="ECO:0000256" key="1">
    <source>
        <dbReference type="ARBA" id="ARBA00006284"/>
    </source>
</evidence>
<evidence type="ECO:0000313" key="5">
    <source>
        <dbReference type="EMBL" id="STD81725.1"/>
    </source>
</evidence>
<comment type="similarity">
    <text evidence="1 4">Belongs to the glycerate kinase type-1 family.</text>
</comment>
<dbReference type="RefSeq" id="WP_060814051.1">
    <property type="nucleotide sequence ID" value="NZ_JARPZP010000001.1"/>
</dbReference>
<dbReference type="PANTHER" id="PTHR21599:SF0">
    <property type="entry name" value="GLYCERATE KINASE"/>
    <property type="match status" value="1"/>
</dbReference>
<sequence length="386" mass="40501">MKVIAMIDSFKGSATSEELNQAALKGFPVQWEKESIPIADGGEGTMAALFAAYGGQYKSVTSVGPLGEERVVSYLLTTINQKRIAIIECAAIIGIQLLDPSDQTTRQASSYGLGLLIADAVNEKVAQIYVTLGGSATTDGGLGLLEALGAELMYQPAVDARNPLLTINHFSITAVQKQLSDIELLVLADVTNPYTGAEGFATTFGPQKGALPQTVQVLEQQAKKVAYFVQQEYQIDLNGIAGTGAAGGIGGAMVLLGGQICPGFMTIAKLLKLETRISDATLIITGEGRFDRQTAAGKVPLGVAKIAQCHAIPVVALCGQREPDLGEIGQYFAGIFSIQPGPLLLDEAMKKSITLANMAETAQAIAMFYEKITRANHGDGGGKGSF</sequence>
<name>A0A376GYU1_ENTGA</name>
<evidence type="ECO:0000256" key="4">
    <source>
        <dbReference type="PIRNR" id="PIRNR006078"/>
    </source>
</evidence>
<dbReference type="GO" id="GO:0008887">
    <property type="term" value="F:glycerate kinase activity"/>
    <property type="evidence" value="ECO:0007669"/>
    <property type="project" value="UniProtKB-UniRule"/>
</dbReference>
<accession>A0A376GYU1</accession>
<dbReference type="AlphaFoldDB" id="A0A376GYU1"/>
<dbReference type="InterPro" id="IPR004381">
    <property type="entry name" value="Glycerate_kinase"/>
</dbReference>
<dbReference type="PANTHER" id="PTHR21599">
    <property type="entry name" value="GLYCERATE KINASE"/>
    <property type="match status" value="1"/>
</dbReference>
<dbReference type="GO" id="GO:0031388">
    <property type="term" value="P:organic acid phosphorylation"/>
    <property type="evidence" value="ECO:0007669"/>
    <property type="project" value="UniProtKB-UniRule"/>
</dbReference>
<keyword evidence="3 4" id="KW-0418">Kinase</keyword>
<evidence type="ECO:0000256" key="2">
    <source>
        <dbReference type="ARBA" id="ARBA00022679"/>
    </source>
</evidence>
<dbReference type="InterPro" id="IPR018197">
    <property type="entry name" value="Glycerate_kinase_RE-like"/>
</dbReference>
<dbReference type="OrthoDB" id="9774290at2"/>
<dbReference type="Proteomes" id="UP000254807">
    <property type="component" value="Unassembled WGS sequence"/>
</dbReference>
<proteinExistence type="inferred from homology"/>
<evidence type="ECO:0000313" key="6">
    <source>
        <dbReference type="Proteomes" id="UP000254807"/>
    </source>
</evidence>
<protein>
    <submittedName>
        <fullName evidence="5">Glycerate kinase</fullName>
        <ecNumber evidence="5">2.7.1.31</ecNumber>
    </submittedName>
</protein>
<dbReference type="EC" id="2.7.1.31" evidence="5"/>
<dbReference type="SUPFAM" id="SSF110738">
    <property type="entry name" value="Glycerate kinase I"/>
    <property type="match status" value="1"/>
</dbReference>
<dbReference type="Pfam" id="PF02595">
    <property type="entry name" value="Gly_kinase"/>
    <property type="match status" value="1"/>
</dbReference>
<dbReference type="PIRSF" id="PIRSF006078">
    <property type="entry name" value="GlxK"/>
    <property type="match status" value="1"/>
</dbReference>
<evidence type="ECO:0000256" key="3">
    <source>
        <dbReference type="ARBA" id="ARBA00022777"/>
    </source>
</evidence>
<keyword evidence="2 4" id="KW-0808">Transferase</keyword>
<dbReference type="Gene3D" id="3.90.1510.10">
    <property type="entry name" value="Glycerate kinase, domain 2"/>
    <property type="match status" value="1"/>
</dbReference>
<keyword evidence="6" id="KW-1185">Reference proteome</keyword>
<organism evidence="5 6">
    <name type="scientific">Enterococcus gallinarum</name>
    <dbReference type="NCBI Taxonomy" id="1353"/>
    <lineage>
        <taxon>Bacteria</taxon>
        <taxon>Bacillati</taxon>
        <taxon>Bacillota</taxon>
        <taxon>Bacilli</taxon>
        <taxon>Lactobacillales</taxon>
        <taxon>Enterococcaceae</taxon>
        <taxon>Enterococcus</taxon>
    </lineage>
</organism>
<dbReference type="Gene3D" id="3.40.50.10350">
    <property type="entry name" value="Glycerate kinase, domain 1"/>
    <property type="match status" value="1"/>
</dbReference>
<dbReference type="EMBL" id="UFYW01000001">
    <property type="protein sequence ID" value="STD81725.1"/>
    <property type="molecule type" value="Genomic_DNA"/>
</dbReference>
<reference evidence="5 6" key="1">
    <citation type="submission" date="2018-06" db="EMBL/GenBank/DDBJ databases">
        <authorList>
            <consortium name="Pathogen Informatics"/>
            <person name="Doyle S."/>
        </authorList>
    </citation>
    <scope>NUCLEOTIDE SEQUENCE [LARGE SCALE GENOMIC DNA]</scope>
    <source>
        <strain evidence="5 6">NCTC12360</strain>
    </source>
</reference>
<gene>
    <name evidence="5" type="primary">glxK</name>
    <name evidence="5" type="ORF">NCTC12360_00138</name>
</gene>
<dbReference type="NCBIfam" id="TIGR00045">
    <property type="entry name" value="glycerate kinase"/>
    <property type="match status" value="1"/>
</dbReference>
<dbReference type="InterPro" id="IPR036129">
    <property type="entry name" value="Glycerate_kinase_sf"/>
</dbReference>
<dbReference type="InterPro" id="IPR018193">
    <property type="entry name" value="Glyc_kinase_flavodox-like_fold"/>
</dbReference>